<evidence type="ECO:0000256" key="1">
    <source>
        <dbReference type="ARBA" id="ARBA00022692"/>
    </source>
</evidence>
<dbReference type="CDD" id="cd06225">
    <property type="entry name" value="HAMP"/>
    <property type="match status" value="1"/>
</dbReference>
<dbReference type="GO" id="GO:0007165">
    <property type="term" value="P:signal transduction"/>
    <property type="evidence" value="ECO:0007669"/>
    <property type="project" value="InterPro"/>
</dbReference>
<accession>A0A1M7V1F3</accession>
<keyword evidence="3" id="KW-0472">Membrane</keyword>
<feature type="transmembrane region" description="Helical" evidence="3">
    <location>
        <begin position="199"/>
        <end position="220"/>
    </location>
</feature>
<dbReference type="RefSeq" id="WP_141243212.1">
    <property type="nucleotide sequence ID" value="NZ_FRDM01000087.1"/>
</dbReference>
<dbReference type="PROSITE" id="PS50885">
    <property type="entry name" value="HAMP"/>
    <property type="match status" value="1"/>
</dbReference>
<dbReference type="PANTHER" id="PTHR32089">
    <property type="entry name" value="METHYL-ACCEPTING CHEMOTAXIS PROTEIN MCPB"/>
    <property type="match status" value="1"/>
</dbReference>
<dbReference type="GO" id="GO:0016020">
    <property type="term" value="C:membrane"/>
    <property type="evidence" value="ECO:0007669"/>
    <property type="project" value="InterPro"/>
</dbReference>
<sequence>MTTAARPPRSRASWFADLPIAGKILSLILFSASIGVVLCVVAVGRIGALDESQQDMYQRSVVAFSDLDGIQATYEGVRQGYTSYFLADPVTRTALKAQLVDGRTTLDDQFEAYADITEHPDLFRTLRSDMEAYLDVSAAQMVAALDVGDVATAGAVAAGPLVQAQDTVTADLADLRTVLREEADAQAREGADEATSATVTLWTILAVSVGIGLVLALLVVRRIVRSVKSVQQSVDALAAGDLTVTPEVTGRDELGRMSAALGTAQASL</sequence>
<reference evidence="5 6" key="1">
    <citation type="submission" date="2016-12" db="EMBL/GenBank/DDBJ databases">
        <authorList>
            <person name="Song W.-J."/>
            <person name="Kurnit D.M."/>
        </authorList>
    </citation>
    <scope>NUCLEOTIDE SEQUENCE [LARGE SCALE GENOMIC DNA]</scope>
    <source>
        <strain evidence="5 6">DSM 43162</strain>
    </source>
</reference>
<evidence type="ECO:0000313" key="5">
    <source>
        <dbReference type="EMBL" id="SHN89044.1"/>
    </source>
</evidence>
<dbReference type="AlphaFoldDB" id="A0A1M7V1F3"/>
<evidence type="ECO:0000256" key="3">
    <source>
        <dbReference type="SAM" id="Phobius"/>
    </source>
</evidence>
<dbReference type="InterPro" id="IPR024478">
    <property type="entry name" value="HlyB_4HB_MCP"/>
</dbReference>
<dbReference type="Gene3D" id="6.10.340.10">
    <property type="match status" value="1"/>
</dbReference>
<dbReference type="Pfam" id="PF12729">
    <property type="entry name" value="4HB_MCP_1"/>
    <property type="match status" value="1"/>
</dbReference>
<dbReference type="OrthoDB" id="5171849at2"/>
<dbReference type="PANTHER" id="PTHR32089:SF120">
    <property type="entry name" value="METHYL-ACCEPTING CHEMOTAXIS PROTEIN TLPQ"/>
    <property type="match status" value="1"/>
</dbReference>
<dbReference type="Proteomes" id="UP000184428">
    <property type="component" value="Unassembled WGS sequence"/>
</dbReference>
<feature type="transmembrane region" description="Helical" evidence="3">
    <location>
        <begin position="20"/>
        <end position="44"/>
    </location>
</feature>
<dbReference type="InterPro" id="IPR003660">
    <property type="entry name" value="HAMP_dom"/>
</dbReference>
<dbReference type="EMBL" id="FRDM01000087">
    <property type="protein sequence ID" value="SHN89044.1"/>
    <property type="molecule type" value="Genomic_DNA"/>
</dbReference>
<keyword evidence="2 3" id="KW-1133">Transmembrane helix</keyword>
<feature type="domain" description="HAMP" evidence="4">
    <location>
        <begin position="221"/>
        <end position="268"/>
    </location>
</feature>
<dbReference type="SMART" id="SM00304">
    <property type="entry name" value="HAMP"/>
    <property type="match status" value="1"/>
</dbReference>
<proteinExistence type="predicted"/>
<evidence type="ECO:0000313" key="6">
    <source>
        <dbReference type="Proteomes" id="UP000184428"/>
    </source>
</evidence>
<protein>
    <submittedName>
        <fullName evidence="5">Four helix bundle sensory module for signal transduction</fullName>
    </submittedName>
</protein>
<gene>
    <name evidence="5" type="ORF">SAMN05660350_05039</name>
</gene>
<name>A0A1M7V1F3_9ACTN</name>
<dbReference type="SUPFAM" id="SSF158472">
    <property type="entry name" value="HAMP domain-like"/>
    <property type="match status" value="1"/>
</dbReference>
<organism evidence="5 6">
    <name type="scientific">Geodermatophilus obscurus</name>
    <dbReference type="NCBI Taxonomy" id="1861"/>
    <lineage>
        <taxon>Bacteria</taxon>
        <taxon>Bacillati</taxon>
        <taxon>Actinomycetota</taxon>
        <taxon>Actinomycetes</taxon>
        <taxon>Geodermatophilales</taxon>
        <taxon>Geodermatophilaceae</taxon>
        <taxon>Geodermatophilus</taxon>
    </lineage>
</organism>
<dbReference type="Pfam" id="PF00672">
    <property type="entry name" value="HAMP"/>
    <property type="match status" value="1"/>
</dbReference>
<feature type="non-terminal residue" evidence="5">
    <location>
        <position position="268"/>
    </location>
</feature>
<keyword evidence="1 3" id="KW-0812">Transmembrane</keyword>
<evidence type="ECO:0000256" key="2">
    <source>
        <dbReference type="ARBA" id="ARBA00022989"/>
    </source>
</evidence>
<evidence type="ECO:0000259" key="4">
    <source>
        <dbReference type="PROSITE" id="PS50885"/>
    </source>
</evidence>